<gene>
    <name evidence="1" type="ORF">BpHYR1_012564</name>
</gene>
<accession>A0A3M7PK41</accession>
<dbReference type="EMBL" id="REGN01010439">
    <property type="protein sequence ID" value="RMZ99047.1"/>
    <property type="molecule type" value="Genomic_DNA"/>
</dbReference>
<proteinExistence type="predicted"/>
<reference evidence="1 2" key="1">
    <citation type="journal article" date="2018" name="Sci. Rep.">
        <title>Genomic signatures of local adaptation to the degree of environmental predictability in rotifers.</title>
        <authorList>
            <person name="Franch-Gras L."/>
            <person name="Hahn C."/>
            <person name="Garcia-Roger E.M."/>
            <person name="Carmona M.J."/>
            <person name="Serra M."/>
            <person name="Gomez A."/>
        </authorList>
    </citation>
    <scope>NUCLEOTIDE SEQUENCE [LARGE SCALE GENOMIC DNA]</scope>
    <source>
        <strain evidence="1">HYR1</strain>
    </source>
</reference>
<keyword evidence="2" id="KW-1185">Reference proteome</keyword>
<name>A0A3M7PK41_BRAPC</name>
<protein>
    <submittedName>
        <fullName evidence="1">Uncharacterized protein</fullName>
    </submittedName>
</protein>
<evidence type="ECO:0000313" key="2">
    <source>
        <dbReference type="Proteomes" id="UP000276133"/>
    </source>
</evidence>
<sequence length="85" mass="10096">MKSINILIRAGVWLQGDIFELEKFLCFFALCNFTFINSPHISILVTKYVTRDYFYFEFFKTINIEHKVALDFLRPNNQKKIPTIA</sequence>
<evidence type="ECO:0000313" key="1">
    <source>
        <dbReference type="EMBL" id="RMZ99047.1"/>
    </source>
</evidence>
<dbReference type="AlphaFoldDB" id="A0A3M7PK41"/>
<organism evidence="1 2">
    <name type="scientific">Brachionus plicatilis</name>
    <name type="common">Marine rotifer</name>
    <name type="synonym">Brachionus muelleri</name>
    <dbReference type="NCBI Taxonomy" id="10195"/>
    <lineage>
        <taxon>Eukaryota</taxon>
        <taxon>Metazoa</taxon>
        <taxon>Spiralia</taxon>
        <taxon>Gnathifera</taxon>
        <taxon>Rotifera</taxon>
        <taxon>Eurotatoria</taxon>
        <taxon>Monogononta</taxon>
        <taxon>Pseudotrocha</taxon>
        <taxon>Ploima</taxon>
        <taxon>Brachionidae</taxon>
        <taxon>Brachionus</taxon>
    </lineage>
</organism>
<comment type="caution">
    <text evidence="1">The sequence shown here is derived from an EMBL/GenBank/DDBJ whole genome shotgun (WGS) entry which is preliminary data.</text>
</comment>
<dbReference type="Proteomes" id="UP000276133">
    <property type="component" value="Unassembled WGS sequence"/>
</dbReference>